<dbReference type="STRING" id="1745343.A0A2J6PII8"/>
<dbReference type="Proteomes" id="UP000235672">
    <property type="component" value="Unassembled WGS sequence"/>
</dbReference>
<accession>A0A2J6PII8</accession>
<evidence type="ECO:0000259" key="1">
    <source>
        <dbReference type="Pfam" id="PF06985"/>
    </source>
</evidence>
<feature type="domain" description="Heterokaryon incompatibility" evidence="1">
    <location>
        <begin position="80"/>
        <end position="240"/>
    </location>
</feature>
<protein>
    <submittedName>
        <fullName evidence="2">HET-domain-containing protein</fullName>
    </submittedName>
</protein>
<dbReference type="EMBL" id="KZ613527">
    <property type="protein sequence ID" value="PMD13834.1"/>
    <property type="molecule type" value="Genomic_DNA"/>
</dbReference>
<dbReference type="InterPro" id="IPR052895">
    <property type="entry name" value="HetReg/Transcr_Mod"/>
</dbReference>
<gene>
    <name evidence="2" type="ORF">NA56DRAFT_711674</name>
</gene>
<proteinExistence type="predicted"/>
<sequence length="652" mass="74644">MTGLKFFRKLLKDSALPTLPKKSQDASDPQKTFNASFPYMQLDQSIEGSFRLVSLQPGSLGSAPVCTLLNDKWVAGGTSYEALSYVWGDANDRKMIVLNGVVFQVTRNLYSALRHLRYTDRSRTLWIDAICIDQGNVLERNHQVESMGNIYENCKRVILWLGDADHETDLAVSFIHSTCEKLRRAGISFGTRAYNQRLWARNLTFAAGQGLFNPNYVPCWAAVCRLLRREWWNRAWIFQEFVSSPSAMFQVGFSNFDWSMLYAMVRVMYCSSNVVDLLKPYINDPGSTLTDANDMVYARLKRESTGFKQKISLRNDSHIDRSQPSYFAYLINCQRPRGCGDPRDKVYSILTMTNSDLRLILQPDYSKSARWTYIRAVKAHIEVYRNLDILCYSMHGSSSTTYPSWCPDWEQSQRRSILGAALQDVKYLASGPHVADAAFSDDDATIWLKGFRIDTIRAAQVETPFRTFSWKITPTGPTCNWDLQLMALRWARTAVKGNDLPLRDRDQESWDENELQVVREISLKNLALTLVAGYYTTKTSYTSKPPDLEQDPATREWWPANRPEYFRQVYERTWGRTVIQSEHDRVGLAPKETQKGDEIFIFRGCCTPVILRGREDGAYSWIGDSYICGAMEGEAMVGLKEGIYQEEAIAIR</sequence>
<name>A0A2J6PII8_9HELO</name>
<keyword evidence="3" id="KW-1185">Reference proteome</keyword>
<evidence type="ECO:0000313" key="3">
    <source>
        <dbReference type="Proteomes" id="UP000235672"/>
    </source>
</evidence>
<dbReference type="OrthoDB" id="2157530at2759"/>
<dbReference type="PANTHER" id="PTHR24148">
    <property type="entry name" value="ANKYRIN REPEAT DOMAIN-CONTAINING PROTEIN 39 HOMOLOG-RELATED"/>
    <property type="match status" value="1"/>
</dbReference>
<dbReference type="InterPro" id="IPR010730">
    <property type="entry name" value="HET"/>
</dbReference>
<dbReference type="PANTHER" id="PTHR24148:SF73">
    <property type="entry name" value="HET DOMAIN PROTEIN (AFU_ORTHOLOGUE AFUA_8G01020)"/>
    <property type="match status" value="1"/>
</dbReference>
<dbReference type="Pfam" id="PF26639">
    <property type="entry name" value="Het-6_barrel"/>
    <property type="match status" value="1"/>
</dbReference>
<reference evidence="2 3" key="1">
    <citation type="submission" date="2016-05" db="EMBL/GenBank/DDBJ databases">
        <title>A degradative enzymes factory behind the ericoid mycorrhizal symbiosis.</title>
        <authorList>
            <consortium name="DOE Joint Genome Institute"/>
            <person name="Martino E."/>
            <person name="Morin E."/>
            <person name="Grelet G."/>
            <person name="Kuo A."/>
            <person name="Kohler A."/>
            <person name="Daghino S."/>
            <person name="Barry K."/>
            <person name="Choi C."/>
            <person name="Cichocki N."/>
            <person name="Clum A."/>
            <person name="Copeland A."/>
            <person name="Hainaut M."/>
            <person name="Haridas S."/>
            <person name="Labutti K."/>
            <person name="Lindquist E."/>
            <person name="Lipzen A."/>
            <person name="Khouja H.-R."/>
            <person name="Murat C."/>
            <person name="Ohm R."/>
            <person name="Olson A."/>
            <person name="Spatafora J."/>
            <person name="Veneault-Fourrey C."/>
            <person name="Henrissat B."/>
            <person name="Grigoriev I."/>
            <person name="Martin F."/>
            <person name="Perotto S."/>
        </authorList>
    </citation>
    <scope>NUCLEOTIDE SEQUENCE [LARGE SCALE GENOMIC DNA]</scope>
    <source>
        <strain evidence="2 3">UAMH 7357</strain>
    </source>
</reference>
<evidence type="ECO:0000313" key="2">
    <source>
        <dbReference type="EMBL" id="PMD13834.1"/>
    </source>
</evidence>
<organism evidence="2 3">
    <name type="scientific">Hyaloscypha hepaticicola</name>
    <dbReference type="NCBI Taxonomy" id="2082293"/>
    <lineage>
        <taxon>Eukaryota</taxon>
        <taxon>Fungi</taxon>
        <taxon>Dikarya</taxon>
        <taxon>Ascomycota</taxon>
        <taxon>Pezizomycotina</taxon>
        <taxon>Leotiomycetes</taxon>
        <taxon>Helotiales</taxon>
        <taxon>Hyaloscyphaceae</taxon>
        <taxon>Hyaloscypha</taxon>
    </lineage>
</organism>
<dbReference type="AlphaFoldDB" id="A0A2J6PII8"/>
<dbReference type="Pfam" id="PF06985">
    <property type="entry name" value="HET"/>
    <property type="match status" value="1"/>
</dbReference>